<accession>A0ABW9CBQ7</accession>
<proteinExistence type="predicted"/>
<gene>
    <name evidence="2" type="ORF">PQR00_34620</name>
</gene>
<dbReference type="EMBL" id="JAQQDH010000043">
    <property type="protein sequence ID" value="MFM0448714.1"/>
    <property type="molecule type" value="Genomic_DNA"/>
</dbReference>
<evidence type="ECO:0000313" key="3">
    <source>
        <dbReference type="Proteomes" id="UP001629288"/>
    </source>
</evidence>
<evidence type="ECO:0000256" key="1">
    <source>
        <dbReference type="SAM" id="SignalP"/>
    </source>
</evidence>
<dbReference type="Proteomes" id="UP001629288">
    <property type="component" value="Unassembled WGS sequence"/>
</dbReference>
<evidence type="ECO:0008006" key="4">
    <source>
        <dbReference type="Google" id="ProtNLM"/>
    </source>
</evidence>
<sequence length="78" mass="7359">MRRTFLLAIFAVSCATLAGTAQAEGCAKGAAAGGVAGHMAGKHGAAGAGAGCAIGHHEAAKKEKTAAKAKGGSEPAAQ</sequence>
<reference evidence="2 3" key="1">
    <citation type="journal article" date="2024" name="Chem. Sci.">
        <title>Discovery of megapolipeptins by genome mining of a Burkholderiales bacteria collection.</title>
        <authorList>
            <person name="Paulo B.S."/>
            <person name="Recchia M.J.J."/>
            <person name="Lee S."/>
            <person name="Fergusson C.H."/>
            <person name="Romanowski S.B."/>
            <person name="Hernandez A."/>
            <person name="Krull N."/>
            <person name="Liu D.Y."/>
            <person name="Cavanagh H."/>
            <person name="Bos A."/>
            <person name="Gray C.A."/>
            <person name="Murphy B.T."/>
            <person name="Linington R.G."/>
            <person name="Eustaquio A.S."/>
        </authorList>
    </citation>
    <scope>NUCLEOTIDE SEQUENCE [LARGE SCALE GENOMIC DNA]</scope>
    <source>
        <strain evidence="2 3">RL17-379-BIB-C</strain>
    </source>
</reference>
<name>A0ABW9CBQ7_9BURK</name>
<comment type="caution">
    <text evidence="2">The sequence shown here is derived from an EMBL/GenBank/DDBJ whole genome shotgun (WGS) entry which is preliminary data.</text>
</comment>
<keyword evidence="3" id="KW-1185">Reference proteome</keyword>
<feature type="signal peptide" evidence="1">
    <location>
        <begin position="1"/>
        <end position="23"/>
    </location>
</feature>
<keyword evidence="1" id="KW-0732">Signal</keyword>
<feature type="chain" id="PRO_5046914311" description="Glycine zipper 2TM domain protein" evidence="1">
    <location>
        <begin position="24"/>
        <end position="78"/>
    </location>
</feature>
<organism evidence="2 3">
    <name type="scientific">Paraburkholderia strydomiana</name>
    <dbReference type="NCBI Taxonomy" id="1245417"/>
    <lineage>
        <taxon>Bacteria</taxon>
        <taxon>Pseudomonadati</taxon>
        <taxon>Pseudomonadota</taxon>
        <taxon>Betaproteobacteria</taxon>
        <taxon>Burkholderiales</taxon>
        <taxon>Burkholderiaceae</taxon>
        <taxon>Paraburkholderia</taxon>
    </lineage>
</organism>
<evidence type="ECO:0000313" key="2">
    <source>
        <dbReference type="EMBL" id="MFM0448714.1"/>
    </source>
</evidence>
<protein>
    <recommendedName>
        <fullName evidence="4">Glycine zipper 2TM domain protein</fullName>
    </recommendedName>
</protein>